<accession>A0A425XZ53</accession>
<name>A0A425XZ53_9BACT</name>
<dbReference type="RefSeq" id="WP_125031371.1">
    <property type="nucleotide sequence ID" value="NZ_JAPXVP010000012.1"/>
</dbReference>
<keyword evidence="1" id="KW-0732">Signal</keyword>
<sequence length="281" mass="32562">MKKLLTTLSILLTFSMAYCQSEVENHEAIDMAKLRCTYQFSYQMDSTNSKRLRHEKMVLLIGEKCSKYKSYNSIITDSLIRDFDKRGIPPQIVVSDMSIFPKTKFNHQIFKNDPKGSMSVFDRVFKDKFVYNEPLDLFKWEVSSDTAKISGYNCQKATTSYRGRNYEAWFTTEIPFSEGPYKFNGLPGLIVKIADTKKHYVFELISATKPPVGTLIYLPTYPKTICSSREGFRKAKNDAKQDVIRRLEDMGGHFENPEDRKRAKERAMAKARRTNNPIELM</sequence>
<feature type="chain" id="PRO_5019125080" evidence="1">
    <location>
        <begin position="20"/>
        <end position="281"/>
    </location>
</feature>
<dbReference type="AlphaFoldDB" id="A0A425XZ53"/>
<gene>
    <name evidence="2" type="ORF">DWB61_13265</name>
</gene>
<evidence type="ECO:0000313" key="2">
    <source>
        <dbReference type="EMBL" id="RRG20313.1"/>
    </source>
</evidence>
<proteinExistence type="predicted"/>
<evidence type="ECO:0000256" key="1">
    <source>
        <dbReference type="SAM" id="SignalP"/>
    </source>
</evidence>
<organism evidence="2 3">
    <name type="scientific">Ancylomarina euxinus</name>
    <dbReference type="NCBI Taxonomy" id="2283627"/>
    <lineage>
        <taxon>Bacteria</taxon>
        <taxon>Pseudomonadati</taxon>
        <taxon>Bacteroidota</taxon>
        <taxon>Bacteroidia</taxon>
        <taxon>Marinilabiliales</taxon>
        <taxon>Marinifilaceae</taxon>
        <taxon>Ancylomarina</taxon>
    </lineage>
</organism>
<protein>
    <submittedName>
        <fullName evidence="2">GLPGLI family protein</fullName>
    </submittedName>
</protein>
<feature type="signal peptide" evidence="1">
    <location>
        <begin position="1"/>
        <end position="19"/>
    </location>
</feature>
<reference evidence="2 3" key="1">
    <citation type="submission" date="2018-07" db="EMBL/GenBank/DDBJ databases">
        <title>Draft genome sequence of Ancylomarina sp. M1P.</title>
        <authorList>
            <person name="Yadav S."/>
            <person name="Villanueva L."/>
            <person name="Damste J.S.S."/>
        </authorList>
    </citation>
    <scope>NUCLEOTIDE SEQUENCE [LARGE SCALE GENOMIC DNA]</scope>
    <source>
        <strain evidence="2 3">M1P</strain>
    </source>
</reference>
<dbReference type="OrthoDB" id="1440774at2"/>
<comment type="caution">
    <text evidence="2">The sequence shown here is derived from an EMBL/GenBank/DDBJ whole genome shotgun (WGS) entry which is preliminary data.</text>
</comment>
<dbReference type="Proteomes" id="UP000285794">
    <property type="component" value="Unassembled WGS sequence"/>
</dbReference>
<dbReference type="InterPro" id="IPR005901">
    <property type="entry name" value="GLPGLI"/>
</dbReference>
<dbReference type="EMBL" id="QQWG01000014">
    <property type="protein sequence ID" value="RRG20313.1"/>
    <property type="molecule type" value="Genomic_DNA"/>
</dbReference>
<dbReference type="NCBIfam" id="TIGR01200">
    <property type="entry name" value="GLPGLI"/>
    <property type="match status" value="1"/>
</dbReference>
<evidence type="ECO:0000313" key="3">
    <source>
        <dbReference type="Proteomes" id="UP000285794"/>
    </source>
</evidence>
<keyword evidence="3" id="KW-1185">Reference proteome</keyword>
<dbReference type="Pfam" id="PF09697">
    <property type="entry name" value="Porph_ging"/>
    <property type="match status" value="1"/>
</dbReference>